<dbReference type="EMBL" id="CP126980">
    <property type="protein sequence ID" value="WIM93938.1"/>
    <property type="molecule type" value="Genomic_DNA"/>
</dbReference>
<protein>
    <recommendedName>
        <fullName evidence="5">Lipoprotein</fullName>
    </recommendedName>
</protein>
<evidence type="ECO:0000256" key="2">
    <source>
        <dbReference type="SAM" id="Phobius"/>
    </source>
</evidence>
<dbReference type="Proteomes" id="UP001240150">
    <property type="component" value="Chromosome"/>
</dbReference>
<sequence length="140" mass="14791">MRRRVPSAVRRSAALLWVYAATAALMGALACACWWRIGALAGSGMMIGLSSVPGEVSDQTDALLPDLTRVAEAQAGLDAFPLAGWFPLVDAVLGVVALGVLLTAAVLVSRMDPLDFGGPGRGEQDPRWADFVQRRAERGE</sequence>
<feature type="transmembrane region" description="Helical" evidence="2">
    <location>
        <begin position="12"/>
        <end position="37"/>
    </location>
</feature>
<name>A0ABY8W8D9_9ACTN</name>
<organism evidence="3 4">
    <name type="scientific">Actinoplanes oblitus</name>
    <dbReference type="NCBI Taxonomy" id="3040509"/>
    <lineage>
        <taxon>Bacteria</taxon>
        <taxon>Bacillati</taxon>
        <taxon>Actinomycetota</taxon>
        <taxon>Actinomycetes</taxon>
        <taxon>Micromonosporales</taxon>
        <taxon>Micromonosporaceae</taxon>
        <taxon>Actinoplanes</taxon>
    </lineage>
</organism>
<keyword evidence="2" id="KW-1133">Transmembrane helix</keyword>
<dbReference type="RefSeq" id="WP_284915141.1">
    <property type="nucleotide sequence ID" value="NZ_CP126980.1"/>
</dbReference>
<keyword evidence="2" id="KW-0812">Transmembrane</keyword>
<evidence type="ECO:0008006" key="5">
    <source>
        <dbReference type="Google" id="ProtNLM"/>
    </source>
</evidence>
<evidence type="ECO:0000313" key="4">
    <source>
        <dbReference type="Proteomes" id="UP001240150"/>
    </source>
</evidence>
<feature type="region of interest" description="Disordered" evidence="1">
    <location>
        <begin position="118"/>
        <end position="140"/>
    </location>
</feature>
<feature type="compositionally biased region" description="Basic and acidic residues" evidence="1">
    <location>
        <begin position="122"/>
        <end position="140"/>
    </location>
</feature>
<evidence type="ECO:0000313" key="3">
    <source>
        <dbReference type="EMBL" id="WIM93938.1"/>
    </source>
</evidence>
<keyword evidence="4" id="KW-1185">Reference proteome</keyword>
<dbReference type="PROSITE" id="PS51257">
    <property type="entry name" value="PROKAR_LIPOPROTEIN"/>
    <property type="match status" value="1"/>
</dbReference>
<gene>
    <name evidence="3" type="ORF">ACTOB_005932</name>
</gene>
<proteinExistence type="predicted"/>
<accession>A0ABY8W8D9</accession>
<evidence type="ECO:0000256" key="1">
    <source>
        <dbReference type="SAM" id="MobiDB-lite"/>
    </source>
</evidence>
<keyword evidence="2" id="KW-0472">Membrane</keyword>
<feature type="transmembrane region" description="Helical" evidence="2">
    <location>
        <begin position="85"/>
        <end position="108"/>
    </location>
</feature>
<reference evidence="3 4" key="1">
    <citation type="submission" date="2023-06" db="EMBL/GenBank/DDBJ databases">
        <authorList>
            <person name="Yushchuk O."/>
            <person name="Binda E."/>
            <person name="Ruckert-Reed C."/>
            <person name="Fedorenko V."/>
            <person name="Kalinowski J."/>
            <person name="Marinelli F."/>
        </authorList>
    </citation>
    <scope>NUCLEOTIDE SEQUENCE [LARGE SCALE GENOMIC DNA]</scope>
    <source>
        <strain evidence="3 4">NRRL 3884</strain>
    </source>
</reference>